<evidence type="ECO:0000259" key="5">
    <source>
        <dbReference type="PROSITE" id="PS50977"/>
    </source>
</evidence>
<dbReference type="InterPro" id="IPR050109">
    <property type="entry name" value="HTH-type_TetR-like_transc_reg"/>
</dbReference>
<keyword evidence="3" id="KW-0804">Transcription</keyword>
<dbReference type="GO" id="GO:0000976">
    <property type="term" value="F:transcription cis-regulatory region binding"/>
    <property type="evidence" value="ECO:0007669"/>
    <property type="project" value="TreeGrafter"/>
</dbReference>
<keyword evidence="1" id="KW-0805">Transcription regulation</keyword>
<dbReference type="AlphaFoldDB" id="A0A1H5UN19"/>
<organism evidence="6 7">
    <name type="scientific">Bryocella elongata</name>
    <dbReference type="NCBI Taxonomy" id="863522"/>
    <lineage>
        <taxon>Bacteria</taxon>
        <taxon>Pseudomonadati</taxon>
        <taxon>Acidobacteriota</taxon>
        <taxon>Terriglobia</taxon>
        <taxon>Terriglobales</taxon>
        <taxon>Acidobacteriaceae</taxon>
        <taxon>Bryocella</taxon>
    </lineage>
</organism>
<dbReference type="GO" id="GO:0003700">
    <property type="term" value="F:DNA-binding transcription factor activity"/>
    <property type="evidence" value="ECO:0007669"/>
    <property type="project" value="TreeGrafter"/>
</dbReference>
<dbReference type="EMBL" id="FNVA01000001">
    <property type="protein sequence ID" value="SEF76459.1"/>
    <property type="molecule type" value="Genomic_DNA"/>
</dbReference>
<dbReference type="Proteomes" id="UP000236728">
    <property type="component" value="Unassembled WGS sequence"/>
</dbReference>
<dbReference type="InterPro" id="IPR001647">
    <property type="entry name" value="HTH_TetR"/>
</dbReference>
<proteinExistence type="predicted"/>
<evidence type="ECO:0000313" key="7">
    <source>
        <dbReference type="Proteomes" id="UP000236728"/>
    </source>
</evidence>
<keyword evidence="2 4" id="KW-0238">DNA-binding</keyword>
<gene>
    <name evidence="6" type="ORF">SAMN05421819_1103</name>
</gene>
<evidence type="ECO:0000313" key="6">
    <source>
        <dbReference type="EMBL" id="SEF76459.1"/>
    </source>
</evidence>
<feature type="domain" description="HTH tetR-type" evidence="5">
    <location>
        <begin position="18"/>
        <end position="78"/>
    </location>
</feature>
<dbReference type="PANTHER" id="PTHR30055">
    <property type="entry name" value="HTH-TYPE TRANSCRIPTIONAL REGULATOR RUTR"/>
    <property type="match status" value="1"/>
</dbReference>
<name>A0A1H5UN19_9BACT</name>
<evidence type="ECO:0000256" key="2">
    <source>
        <dbReference type="ARBA" id="ARBA00023125"/>
    </source>
</evidence>
<keyword evidence="7" id="KW-1185">Reference proteome</keyword>
<evidence type="ECO:0000256" key="3">
    <source>
        <dbReference type="ARBA" id="ARBA00023163"/>
    </source>
</evidence>
<sequence length="228" mass="25556">MKTAIPAAEINKHQARTAATLRGLLEAAERVFVRDGYERAQIETIAAEAGRTKGAVYAHFRSKEDIFFALIEKKVKGRRDEFLRASEGMNIDPRRAAVKQLFLGALQDESWPILMLEFKLLALRNKDSLQRMRDLYQLAYEDTSRAMLAGKGFSTDETRERDLVALAVLRGIPSALILEKQFSPMLISSAIAKQVFENIFDALVGIGHSHPPPGTKKVSNRARHPKKP</sequence>
<dbReference type="InterPro" id="IPR009057">
    <property type="entry name" value="Homeodomain-like_sf"/>
</dbReference>
<dbReference type="SUPFAM" id="SSF46689">
    <property type="entry name" value="Homeodomain-like"/>
    <property type="match status" value="1"/>
</dbReference>
<accession>A0A1H5UN19</accession>
<feature type="DNA-binding region" description="H-T-H motif" evidence="4">
    <location>
        <begin position="41"/>
        <end position="60"/>
    </location>
</feature>
<dbReference type="PANTHER" id="PTHR30055:SF234">
    <property type="entry name" value="HTH-TYPE TRANSCRIPTIONAL REGULATOR BETI"/>
    <property type="match status" value="1"/>
</dbReference>
<dbReference type="Gene3D" id="1.10.357.10">
    <property type="entry name" value="Tetracycline Repressor, domain 2"/>
    <property type="match status" value="1"/>
</dbReference>
<dbReference type="PROSITE" id="PS50977">
    <property type="entry name" value="HTH_TETR_2"/>
    <property type="match status" value="1"/>
</dbReference>
<reference evidence="6 7" key="1">
    <citation type="submission" date="2016-10" db="EMBL/GenBank/DDBJ databases">
        <authorList>
            <person name="de Groot N.N."/>
        </authorList>
    </citation>
    <scope>NUCLEOTIDE SEQUENCE [LARGE SCALE GENOMIC DNA]</scope>
    <source>
        <strain evidence="6 7">DSM 22489</strain>
    </source>
</reference>
<protein>
    <submittedName>
        <fullName evidence="6">Transcriptional regulator, TetR family</fullName>
    </submittedName>
</protein>
<dbReference type="PRINTS" id="PR00455">
    <property type="entry name" value="HTHTETR"/>
</dbReference>
<dbReference type="Pfam" id="PF00440">
    <property type="entry name" value="TetR_N"/>
    <property type="match status" value="1"/>
</dbReference>
<evidence type="ECO:0000256" key="1">
    <source>
        <dbReference type="ARBA" id="ARBA00023015"/>
    </source>
</evidence>
<evidence type="ECO:0000256" key="4">
    <source>
        <dbReference type="PROSITE-ProRule" id="PRU00335"/>
    </source>
</evidence>